<accession>A0ABR3AFB2</accession>
<evidence type="ECO:0000313" key="2">
    <source>
        <dbReference type="EMBL" id="KAL0071262.1"/>
    </source>
</evidence>
<organism evidence="2 3">
    <name type="scientific">Marasmius tenuissimus</name>
    <dbReference type="NCBI Taxonomy" id="585030"/>
    <lineage>
        <taxon>Eukaryota</taxon>
        <taxon>Fungi</taxon>
        <taxon>Dikarya</taxon>
        <taxon>Basidiomycota</taxon>
        <taxon>Agaricomycotina</taxon>
        <taxon>Agaricomycetes</taxon>
        <taxon>Agaricomycetidae</taxon>
        <taxon>Agaricales</taxon>
        <taxon>Marasmiineae</taxon>
        <taxon>Marasmiaceae</taxon>
        <taxon>Marasmius</taxon>
    </lineage>
</organism>
<feature type="transmembrane region" description="Helical" evidence="1">
    <location>
        <begin position="59"/>
        <end position="80"/>
    </location>
</feature>
<reference evidence="2 3" key="1">
    <citation type="submission" date="2024-05" db="EMBL/GenBank/DDBJ databases">
        <title>A draft genome resource for the thread blight pathogen Marasmius tenuissimus strain MS-2.</title>
        <authorList>
            <person name="Yulfo-Soto G.E."/>
            <person name="Baruah I.K."/>
            <person name="Amoako-Attah I."/>
            <person name="Bukari Y."/>
            <person name="Meinhardt L.W."/>
            <person name="Bailey B.A."/>
            <person name="Cohen S.P."/>
        </authorList>
    </citation>
    <scope>NUCLEOTIDE SEQUENCE [LARGE SCALE GENOMIC DNA]</scope>
    <source>
        <strain evidence="2 3">MS-2</strain>
    </source>
</reference>
<proteinExistence type="predicted"/>
<gene>
    <name evidence="2" type="ORF">AAF712_001828</name>
</gene>
<sequence length="126" mass="14055">MRVVEGQLRITLGSTSKVYTPADGEVVIPRMTLHALQSVEGVPTVFMERTAPKDDEKELFFRNIFAAGGMTGSVFPAMQAMYHGDTYPALPFHIPWVEKAFAALLGYYIAPLLGYQLKYKSLVRAR</sequence>
<keyword evidence="1" id="KW-0472">Membrane</keyword>
<keyword evidence="3" id="KW-1185">Reference proteome</keyword>
<feature type="transmembrane region" description="Helical" evidence="1">
    <location>
        <begin position="100"/>
        <end position="117"/>
    </location>
</feature>
<dbReference type="Proteomes" id="UP001437256">
    <property type="component" value="Unassembled WGS sequence"/>
</dbReference>
<dbReference type="EMBL" id="JBBXMP010000004">
    <property type="protein sequence ID" value="KAL0071262.1"/>
    <property type="molecule type" value="Genomic_DNA"/>
</dbReference>
<keyword evidence="1" id="KW-0812">Transmembrane</keyword>
<evidence type="ECO:0000313" key="3">
    <source>
        <dbReference type="Proteomes" id="UP001437256"/>
    </source>
</evidence>
<keyword evidence="1" id="KW-1133">Transmembrane helix</keyword>
<protein>
    <submittedName>
        <fullName evidence="2">Uncharacterized protein</fullName>
    </submittedName>
</protein>
<evidence type="ECO:0000256" key="1">
    <source>
        <dbReference type="SAM" id="Phobius"/>
    </source>
</evidence>
<comment type="caution">
    <text evidence="2">The sequence shown here is derived from an EMBL/GenBank/DDBJ whole genome shotgun (WGS) entry which is preliminary data.</text>
</comment>
<name>A0ABR3AFB2_9AGAR</name>